<sequence>GSVVEIDMKTEFGKRITLQHYETEPTDSVEPYLFGEQPNIEVRLIAGAFKYEETNSFYVKAKDSAYPQAESTSEFVFQVDNKGPVIELSEPWIVDKNSAGNYVLGPD</sequence>
<protein>
    <submittedName>
        <fullName evidence="1">Uncharacterized protein</fullName>
    </submittedName>
</protein>
<feature type="non-terminal residue" evidence="1">
    <location>
        <position position="1"/>
    </location>
</feature>
<dbReference type="EMBL" id="NIXT01003068">
    <property type="protein sequence ID" value="OXE29616.1"/>
    <property type="molecule type" value="Genomic_DNA"/>
</dbReference>
<proteinExistence type="predicted"/>
<gene>
    <name evidence="1" type="ORF">CA163_27705</name>
</gene>
<reference evidence="1 2" key="1">
    <citation type="journal article" date="2017" name="Appl. Environ. Microbiol.">
        <title>Parallel evolution of two clades of a major Atlantic endemic Vibrio parahaemolyticus pathogen lineage by independent acquisition of related pathogenicity islands.</title>
        <authorList>
            <person name="Xu F."/>
            <person name="Gonzalez-Escalona N."/>
            <person name="Drees K.P."/>
            <person name="Sebra R.P."/>
            <person name="Cooper V.S."/>
            <person name="Jones S.H."/>
            <person name="Whistler C.A."/>
        </authorList>
    </citation>
    <scope>NUCLEOTIDE SEQUENCE [LARGE SCALE GENOMIC DNA]</scope>
    <source>
        <strain evidence="1 2">MAVP-3</strain>
    </source>
</reference>
<name>A0A227J3E9_VIBPH</name>
<accession>A0A227J3E9</accession>
<comment type="caution">
    <text evidence="1">The sequence shown here is derived from an EMBL/GenBank/DDBJ whole genome shotgun (WGS) entry which is preliminary data.</text>
</comment>
<organism evidence="1 2">
    <name type="scientific">Vibrio parahaemolyticus</name>
    <dbReference type="NCBI Taxonomy" id="670"/>
    <lineage>
        <taxon>Bacteria</taxon>
        <taxon>Pseudomonadati</taxon>
        <taxon>Pseudomonadota</taxon>
        <taxon>Gammaproteobacteria</taxon>
        <taxon>Vibrionales</taxon>
        <taxon>Vibrionaceae</taxon>
        <taxon>Vibrio</taxon>
    </lineage>
</organism>
<dbReference type="Proteomes" id="UP000214596">
    <property type="component" value="Unassembled WGS sequence"/>
</dbReference>
<evidence type="ECO:0000313" key="2">
    <source>
        <dbReference type="Proteomes" id="UP000214596"/>
    </source>
</evidence>
<dbReference type="AlphaFoldDB" id="A0A227J3E9"/>
<feature type="non-terminal residue" evidence="1">
    <location>
        <position position="107"/>
    </location>
</feature>
<evidence type="ECO:0000313" key="1">
    <source>
        <dbReference type="EMBL" id="OXE29616.1"/>
    </source>
</evidence>